<feature type="domain" description="CopG-like ribbon-helix-helix" evidence="1">
    <location>
        <begin position="1"/>
        <end position="42"/>
    </location>
</feature>
<dbReference type="EMBL" id="MEZK01000029">
    <property type="protein sequence ID" value="OGD61958.1"/>
    <property type="molecule type" value="Genomic_DNA"/>
</dbReference>
<evidence type="ECO:0000313" key="3">
    <source>
        <dbReference type="Proteomes" id="UP000177006"/>
    </source>
</evidence>
<name>A0A1F5E3M7_9BACT</name>
<dbReference type="AlphaFoldDB" id="A0A1F5E3M7"/>
<comment type="caution">
    <text evidence="2">The sequence shown here is derived from an EMBL/GenBank/DDBJ whole genome shotgun (WGS) entry which is preliminary data.</text>
</comment>
<reference evidence="2 3" key="1">
    <citation type="journal article" date="2016" name="Nat. Commun.">
        <title>Thousands of microbial genomes shed light on interconnected biogeochemical processes in an aquifer system.</title>
        <authorList>
            <person name="Anantharaman K."/>
            <person name="Brown C.T."/>
            <person name="Hug L.A."/>
            <person name="Sharon I."/>
            <person name="Castelle C.J."/>
            <person name="Probst A.J."/>
            <person name="Thomas B.C."/>
            <person name="Singh A."/>
            <person name="Wilkins M.J."/>
            <person name="Karaoz U."/>
            <person name="Brodie E.L."/>
            <person name="Williams K.H."/>
            <person name="Hubbard S.S."/>
            <person name="Banfield J.F."/>
        </authorList>
    </citation>
    <scope>NUCLEOTIDE SEQUENCE [LARGE SCALE GENOMIC DNA]</scope>
</reference>
<accession>A0A1F5E3M7</accession>
<dbReference type="InterPro" id="IPR012869">
    <property type="entry name" value="RHH_5"/>
</dbReference>
<protein>
    <recommendedName>
        <fullName evidence="1">CopG-like ribbon-helix-helix domain-containing protein</fullName>
    </recommendedName>
</protein>
<proteinExistence type="predicted"/>
<evidence type="ECO:0000259" key="1">
    <source>
        <dbReference type="Pfam" id="PF07878"/>
    </source>
</evidence>
<gene>
    <name evidence="2" type="ORF">A2160_01185</name>
</gene>
<organism evidence="2 3">
    <name type="scientific">Candidatus Beckwithbacteria bacterium RBG_13_42_9</name>
    <dbReference type="NCBI Taxonomy" id="1797457"/>
    <lineage>
        <taxon>Bacteria</taxon>
        <taxon>Candidatus Beckwithiibacteriota</taxon>
    </lineage>
</organism>
<dbReference type="Proteomes" id="UP000177006">
    <property type="component" value="Unassembled WGS sequence"/>
</dbReference>
<sequence length="77" mass="8984">MQRTQIYLPKDLYEELIFLAKKVKLPMAEIVRKILIKGLEKKEFLAKEENDLIDLADLKLTGGPKNLSQKMDKYLYG</sequence>
<evidence type="ECO:0000313" key="2">
    <source>
        <dbReference type="EMBL" id="OGD61958.1"/>
    </source>
</evidence>
<dbReference type="Pfam" id="PF07878">
    <property type="entry name" value="RHH_5"/>
    <property type="match status" value="1"/>
</dbReference>